<dbReference type="Gene3D" id="2.60.60.20">
    <property type="entry name" value="PLAT/LH2 domain"/>
    <property type="match status" value="1"/>
</dbReference>
<evidence type="ECO:0000256" key="7">
    <source>
        <dbReference type="PROSITE-ProRule" id="PRU00152"/>
    </source>
</evidence>
<proteinExistence type="inferred from homology"/>
<evidence type="ECO:0000256" key="6">
    <source>
        <dbReference type="ARBA" id="ARBA00023098"/>
    </source>
</evidence>
<dbReference type="InterPro" id="IPR013819">
    <property type="entry name" value="LipOase_C"/>
</dbReference>
<dbReference type="PRINTS" id="PR00087">
    <property type="entry name" value="LIPOXYGENASE"/>
</dbReference>
<dbReference type="Ensembl" id="ENSCINT00000031280.1">
    <property type="protein sequence ID" value="ENSCINP00000033534.1"/>
    <property type="gene ID" value="ENSCING00000001701.3"/>
</dbReference>
<dbReference type="PROSITE" id="PS50095">
    <property type="entry name" value="PLAT"/>
    <property type="match status" value="1"/>
</dbReference>
<dbReference type="Gene3D" id="3.10.450.60">
    <property type="match status" value="1"/>
</dbReference>
<feature type="domain" description="PLAT" evidence="9">
    <location>
        <begin position="2"/>
        <end position="120"/>
    </location>
</feature>
<keyword evidence="12" id="KW-1185">Reference proteome</keyword>
<evidence type="ECO:0000259" key="10">
    <source>
        <dbReference type="PROSITE" id="PS51393"/>
    </source>
</evidence>
<dbReference type="PROSITE" id="PS51393">
    <property type="entry name" value="LIPOXYGENASE_3"/>
    <property type="match status" value="1"/>
</dbReference>
<reference evidence="11" key="2">
    <citation type="journal article" date="2008" name="Genome Biol.">
        <title>Improved genome assembly and evidence-based global gene model set for the chordate Ciona intestinalis: new insight into intron and operon populations.</title>
        <authorList>
            <person name="Satou Y."/>
            <person name="Mineta K."/>
            <person name="Ogasawara M."/>
            <person name="Sasakura Y."/>
            <person name="Shoguchi E."/>
            <person name="Ueno K."/>
            <person name="Yamada L."/>
            <person name="Matsumoto J."/>
            <person name="Wasserscheid J."/>
            <person name="Dewar K."/>
            <person name="Wiley G.B."/>
            <person name="Macmil S.L."/>
            <person name="Roe B.A."/>
            <person name="Zeller R.W."/>
            <person name="Hastings K.E."/>
            <person name="Lemaire P."/>
            <person name="Lindquist E."/>
            <person name="Endo T."/>
            <person name="Hotta K."/>
            <person name="Inaba K."/>
        </authorList>
    </citation>
    <scope>NUCLEOTIDE SEQUENCE [LARGE SCALE GENOMIC DNA]</scope>
    <source>
        <strain evidence="11">wild type</strain>
    </source>
</reference>
<evidence type="ECO:0000256" key="4">
    <source>
        <dbReference type="ARBA" id="ARBA00023002"/>
    </source>
</evidence>
<dbReference type="Gene3D" id="1.20.245.10">
    <property type="entry name" value="Lipoxygenase-1, Domain 5"/>
    <property type="match status" value="1"/>
</dbReference>
<evidence type="ECO:0000259" key="9">
    <source>
        <dbReference type="PROSITE" id="PS50095"/>
    </source>
</evidence>
<dbReference type="GO" id="GO:0046872">
    <property type="term" value="F:metal ion binding"/>
    <property type="evidence" value="ECO:0007669"/>
    <property type="project" value="UniProtKB-KW"/>
</dbReference>
<keyword evidence="6" id="KW-0443">Lipid metabolism</keyword>
<dbReference type="STRING" id="7719.ENSCINP00000033534"/>
<dbReference type="Proteomes" id="UP000008144">
    <property type="component" value="Chromosome 12"/>
</dbReference>
<organism evidence="11 12">
    <name type="scientific">Ciona intestinalis</name>
    <name type="common">Transparent sea squirt</name>
    <name type="synonym">Ascidia intestinalis</name>
    <dbReference type="NCBI Taxonomy" id="7719"/>
    <lineage>
        <taxon>Eukaryota</taxon>
        <taxon>Metazoa</taxon>
        <taxon>Chordata</taxon>
        <taxon>Tunicata</taxon>
        <taxon>Ascidiacea</taxon>
        <taxon>Phlebobranchia</taxon>
        <taxon>Cionidae</taxon>
        <taxon>Ciona</taxon>
    </lineage>
</organism>
<dbReference type="GO" id="GO:0019372">
    <property type="term" value="P:lipoxygenase pathway"/>
    <property type="evidence" value="ECO:0000318"/>
    <property type="project" value="GO_Central"/>
</dbReference>
<sequence>METYKLIITTNDRYLGAGTDATVCVKITGVTGNDTKWTDLDHFFQDDFERGKAELYTVEHEGDTVGEPVVVQLKLTGILESDGWLCDDVIVEYNGHRYEFPVFDWIEGGEVAVTRGEATLPQNVTHPQCRELRSKEVENNLKKFEWQPPAVSDKELSWGVNRYMKAAHYFELPSILRRTQGKLESMAGSGLTVALNAGKNLFNNLFSNLKTLDDYRELYKYVVCFVAMYMLYNTWKTDKEFGRQVLTGISPLAFERCTKIPNGCDVTNEHVCGLLAEGKTLESEIKAGKIYIADYSHTYDVERNDIPGSNKKFVCADCRAIFYVNPQGDFLPIAIQLCPNDEETVHTPLGNEHDWLLAKMYFRASVRSTHEWIYHYLQTHAASETFCIAMFRNLPRNHPMYKLLRQHVRTAPAINTDARVLLVPNGSLANKSNHLSKLNAPSSVRKSYKTFNLNQLDIPACLKRKGLDDPNLLPNFHYRDDALDVWKAMEQYVANVVNHHYTCDKDIKEDYELQSFMFDVAHEGFGWQDNDLRGFPDKLNTRYELIHMATIIIFASSAQHAAVNFGQMETYRFIPNAPGSMILPPHKRGEADEQRVMDSLPGVVVSSILISFSFALSEYAKDELFLGDVPDRLFTDPKVIEMQVNFKQELSKLQTKFEERNKKLKYAYTYLLPDKIPISIAI</sequence>
<evidence type="ECO:0000256" key="5">
    <source>
        <dbReference type="ARBA" id="ARBA00023004"/>
    </source>
</evidence>
<dbReference type="SUPFAM" id="SSF48484">
    <property type="entry name" value="Lipoxigenase"/>
    <property type="match status" value="1"/>
</dbReference>
<dbReference type="GeneTree" id="ENSGT00940000165874"/>
<dbReference type="Pfam" id="PF00305">
    <property type="entry name" value="Lipoxygenase"/>
    <property type="match status" value="1"/>
</dbReference>
<evidence type="ECO:0000256" key="2">
    <source>
        <dbReference type="ARBA" id="ARBA00022723"/>
    </source>
</evidence>
<keyword evidence="4 8" id="KW-0560">Oxidoreductase</keyword>
<evidence type="ECO:0000256" key="8">
    <source>
        <dbReference type="RuleBase" id="RU003974"/>
    </source>
</evidence>
<dbReference type="Pfam" id="PF01477">
    <property type="entry name" value="PLAT"/>
    <property type="match status" value="1"/>
</dbReference>
<protein>
    <recommendedName>
        <fullName evidence="13">Lipoxygenase domain-containing protein</fullName>
    </recommendedName>
</protein>
<comment type="cofactor">
    <cofactor evidence="1 8">
        <name>Fe cation</name>
        <dbReference type="ChEBI" id="CHEBI:24875"/>
    </cofactor>
</comment>
<comment type="similarity">
    <text evidence="8">Belongs to the lipoxygenase family.</text>
</comment>
<dbReference type="InParanoid" id="H2XV50"/>
<dbReference type="GO" id="GO:0016702">
    <property type="term" value="F:oxidoreductase activity, acting on single donors with incorporation of molecular oxygen, incorporation of two atoms of oxygen"/>
    <property type="evidence" value="ECO:0000318"/>
    <property type="project" value="GO_Central"/>
</dbReference>
<evidence type="ECO:0000256" key="1">
    <source>
        <dbReference type="ARBA" id="ARBA00001962"/>
    </source>
</evidence>
<dbReference type="AlphaFoldDB" id="H2XV50"/>
<keyword evidence="3 8" id="KW-0223">Dioxygenase</keyword>
<reference evidence="12" key="1">
    <citation type="journal article" date="2002" name="Science">
        <title>The draft genome of Ciona intestinalis: insights into chordate and vertebrate origins.</title>
        <authorList>
            <person name="Dehal P."/>
            <person name="Satou Y."/>
            <person name="Campbell R.K."/>
            <person name="Chapman J."/>
            <person name="Degnan B."/>
            <person name="De Tomaso A."/>
            <person name="Davidson B."/>
            <person name="Di Gregorio A."/>
            <person name="Gelpke M."/>
            <person name="Goodstein D.M."/>
            <person name="Harafuji N."/>
            <person name="Hastings K.E."/>
            <person name="Ho I."/>
            <person name="Hotta K."/>
            <person name="Huang W."/>
            <person name="Kawashima T."/>
            <person name="Lemaire P."/>
            <person name="Martinez D."/>
            <person name="Meinertzhagen I.A."/>
            <person name="Necula S."/>
            <person name="Nonaka M."/>
            <person name="Putnam N."/>
            <person name="Rash S."/>
            <person name="Saiga H."/>
            <person name="Satake M."/>
            <person name="Terry A."/>
            <person name="Yamada L."/>
            <person name="Wang H.G."/>
            <person name="Awazu S."/>
            <person name="Azumi K."/>
            <person name="Boore J."/>
            <person name="Branno M."/>
            <person name="Chin-Bow S."/>
            <person name="DeSantis R."/>
            <person name="Doyle S."/>
            <person name="Francino P."/>
            <person name="Keys D.N."/>
            <person name="Haga S."/>
            <person name="Hayashi H."/>
            <person name="Hino K."/>
            <person name="Imai K.S."/>
            <person name="Inaba K."/>
            <person name="Kano S."/>
            <person name="Kobayashi K."/>
            <person name="Kobayashi M."/>
            <person name="Lee B.I."/>
            <person name="Makabe K.W."/>
            <person name="Manohar C."/>
            <person name="Matassi G."/>
            <person name="Medina M."/>
            <person name="Mochizuki Y."/>
            <person name="Mount S."/>
            <person name="Morishita T."/>
            <person name="Miura S."/>
            <person name="Nakayama A."/>
            <person name="Nishizaka S."/>
            <person name="Nomoto H."/>
            <person name="Ohta F."/>
            <person name="Oishi K."/>
            <person name="Rigoutsos I."/>
            <person name="Sano M."/>
            <person name="Sasaki A."/>
            <person name="Sasakura Y."/>
            <person name="Shoguchi E."/>
            <person name="Shin-i T."/>
            <person name="Spagnuolo A."/>
            <person name="Stainier D."/>
            <person name="Suzuki M.M."/>
            <person name="Tassy O."/>
            <person name="Takatori N."/>
            <person name="Tokuoka M."/>
            <person name="Yagi K."/>
            <person name="Yoshizaki F."/>
            <person name="Wada S."/>
            <person name="Zhang C."/>
            <person name="Hyatt P.D."/>
            <person name="Larimer F."/>
            <person name="Detter C."/>
            <person name="Doggett N."/>
            <person name="Glavina T."/>
            <person name="Hawkins T."/>
            <person name="Richardson P."/>
            <person name="Lucas S."/>
            <person name="Kohara Y."/>
            <person name="Levine M."/>
            <person name="Satoh N."/>
            <person name="Rokhsar D.S."/>
        </authorList>
    </citation>
    <scope>NUCLEOTIDE SEQUENCE [LARGE SCALE GENOMIC DNA]</scope>
</reference>
<dbReference type="SMART" id="SM00308">
    <property type="entry name" value="LH2"/>
    <property type="match status" value="1"/>
</dbReference>
<comment type="caution">
    <text evidence="7">Lacks conserved residue(s) required for the propagation of feature annotation.</text>
</comment>
<keyword evidence="5 8" id="KW-0408">Iron</keyword>
<dbReference type="InterPro" id="IPR000907">
    <property type="entry name" value="LipOase"/>
</dbReference>
<keyword evidence="2 8" id="KW-0479">Metal-binding</keyword>
<accession>H2XV50</accession>
<dbReference type="EMBL" id="EAAA01000879">
    <property type="status" value="NOT_ANNOTATED_CDS"/>
    <property type="molecule type" value="Genomic_DNA"/>
</dbReference>
<dbReference type="InterPro" id="IPR036226">
    <property type="entry name" value="LipOase_C_sf"/>
</dbReference>
<evidence type="ECO:0000313" key="12">
    <source>
        <dbReference type="Proteomes" id="UP000008144"/>
    </source>
</evidence>
<feature type="domain" description="Lipoxygenase" evidence="10">
    <location>
        <begin position="119"/>
        <end position="682"/>
    </location>
</feature>
<evidence type="ECO:0008006" key="13">
    <source>
        <dbReference type="Google" id="ProtNLM"/>
    </source>
</evidence>
<dbReference type="InterPro" id="IPR020833">
    <property type="entry name" value="LipOase_Fe_BS"/>
</dbReference>
<reference evidence="11" key="3">
    <citation type="submission" date="2025-08" db="UniProtKB">
        <authorList>
            <consortium name="Ensembl"/>
        </authorList>
    </citation>
    <scope>IDENTIFICATION</scope>
</reference>
<dbReference type="GO" id="GO:0034440">
    <property type="term" value="P:lipid oxidation"/>
    <property type="evidence" value="ECO:0000318"/>
    <property type="project" value="GO_Central"/>
</dbReference>
<dbReference type="PROSITE" id="PS00711">
    <property type="entry name" value="LIPOXYGENASE_1"/>
    <property type="match status" value="1"/>
</dbReference>
<name>H2XV50_CIOIN</name>
<dbReference type="InterPro" id="IPR036392">
    <property type="entry name" value="PLAT/LH2_dom_sf"/>
</dbReference>
<evidence type="ECO:0000313" key="11">
    <source>
        <dbReference type="Ensembl" id="ENSCINP00000033534.1"/>
    </source>
</evidence>
<reference evidence="11" key="4">
    <citation type="submission" date="2025-09" db="UniProtKB">
        <authorList>
            <consortium name="Ensembl"/>
        </authorList>
    </citation>
    <scope>IDENTIFICATION</scope>
</reference>
<dbReference type="InterPro" id="IPR001024">
    <property type="entry name" value="PLAT/LH2_dom"/>
</dbReference>
<dbReference type="PANTHER" id="PTHR11771">
    <property type="entry name" value="LIPOXYGENASE"/>
    <property type="match status" value="1"/>
</dbReference>
<dbReference type="GO" id="GO:0019369">
    <property type="term" value="P:arachidonate metabolic process"/>
    <property type="evidence" value="ECO:0000318"/>
    <property type="project" value="GO_Central"/>
</dbReference>
<dbReference type="SUPFAM" id="SSF49723">
    <property type="entry name" value="Lipase/lipooxygenase domain (PLAT/LH2 domain)"/>
    <property type="match status" value="1"/>
</dbReference>
<evidence type="ECO:0000256" key="3">
    <source>
        <dbReference type="ARBA" id="ARBA00022964"/>
    </source>
</evidence>
<dbReference type="OMA" id="TYPDEYF"/>